<proteinExistence type="predicted"/>
<evidence type="ECO:0000313" key="2">
    <source>
        <dbReference type="EMBL" id="AGA28468.1"/>
    </source>
</evidence>
<feature type="transmembrane region" description="Helical" evidence="1">
    <location>
        <begin position="150"/>
        <end position="175"/>
    </location>
</feature>
<keyword evidence="1" id="KW-0812">Transmembrane</keyword>
<dbReference type="RefSeq" id="WP_015247594.1">
    <property type="nucleotide sequence ID" value="NC_019892.1"/>
</dbReference>
<protein>
    <submittedName>
        <fullName evidence="2">Uncharacterized protein</fullName>
    </submittedName>
</protein>
<evidence type="ECO:0000313" key="3">
    <source>
        <dbReference type="Proteomes" id="UP000010798"/>
    </source>
</evidence>
<dbReference type="AlphaFoldDB" id="L0DI32"/>
<dbReference type="KEGG" id="saci:Sinac_4269"/>
<feature type="transmembrane region" description="Helical" evidence="1">
    <location>
        <begin position="62"/>
        <end position="82"/>
    </location>
</feature>
<name>L0DI32_SINAD</name>
<dbReference type="HOGENOM" id="CLU_1293596_0_0_0"/>
<feature type="transmembrane region" description="Helical" evidence="1">
    <location>
        <begin position="32"/>
        <end position="50"/>
    </location>
</feature>
<gene>
    <name evidence="2" type="ordered locus">Sinac_4269</name>
</gene>
<dbReference type="Proteomes" id="UP000010798">
    <property type="component" value="Chromosome"/>
</dbReference>
<reference evidence="2 3" key="1">
    <citation type="submission" date="2012-02" db="EMBL/GenBank/DDBJ databases">
        <title>Complete sequence of chromosome of Singulisphaera acidiphila DSM 18658.</title>
        <authorList>
            <consortium name="US DOE Joint Genome Institute (JGI-PGF)"/>
            <person name="Lucas S."/>
            <person name="Copeland A."/>
            <person name="Lapidus A."/>
            <person name="Glavina del Rio T."/>
            <person name="Dalin E."/>
            <person name="Tice H."/>
            <person name="Bruce D."/>
            <person name="Goodwin L."/>
            <person name="Pitluck S."/>
            <person name="Peters L."/>
            <person name="Ovchinnikova G."/>
            <person name="Chertkov O."/>
            <person name="Kyrpides N."/>
            <person name="Mavromatis K."/>
            <person name="Ivanova N."/>
            <person name="Brettin T."/>
            <person name="Detter J.C."/>
            <person name="Han C."/>
            <person name="Larimer F."/>
            <person name="Land M."/>
            <person name="Hauser L."/>
            <person name="Markowitz V."/>
            <person name="Cheng J.-F."/>
            <person name="Hugenholtz P."/>
            <person name="Woyke T."/>
            <person name="Wu D."/>
            <person name="Tindall B."/>
            <person name="Pomrenke H."/>
            <person name="Brambilla E."/>
            <person name="Klenk H.-P."/>
            <person name="Eisen J.A."/>
        </authorList>
    </citation>
    <scope>NUCLEOTIDE SEQUENCE [LARGE SCALE GENOMIC DNA]</scope>
    <source>
        <strain evidence="3">ATCC BAA-1392 / DSM 18658 / VKM B-2454 / MOB10</strain>
    </source>
</reference>
<keyword evidence="1" id="KW-1133">Transmembrane helix</keyword>
<accession>L0DI32</accession>
<dbReference type="EMBL" id="CP003364">
    <property type="protein sequence ID" value="AGA28468.1"/>
    <property type="molecule type" value="Genomic_DNA"/>
</dbReference>
<keyword evidence="3" id="KW-1185">Reference proteome</keyword>
<feature type="transmembrane region" description="Helical" evidence="1">
    <location>
        <begin position="181"/>
        <end position="201"/>
    </location>
</feature>
<keyword evidence="1" id="KW-0472">Membrane</keyword>
<evidence type="ECO:0000256" key="1">
    <source>
        <dbReference type="SAM" id="Phobius"/>
    </source>
</evidence>
<feature type="transmembrane region" description="Helical" evidence="1">
    <location>
        <begin position="117"/>
        <end position="138"/>
    </location>
</feature>
<organism evidence="2 3">
    <name type="scientific">Singulisphaera acidiphila (strain ATCC BAA-1392 / DSM 18658 / VKM B-2454 / MOB10)</name>
    <dbReference type="NCBI Taxonomy" id="886293"/>
    <lineage>
        <taxon>Bacteria</taxon>
        <taxon>Pseudomonadati</taxon>
        <taxon>Planctomycetota</taxon>
        <taxon>Planctomycetia</taxon>
        <taxon>Isosphaerales</taxon>
        <taxon>Isosphaeraceae</taxon>
        <taxon>Singulisphaera</taxon>
    </lineage>
</organism>
<sequence>MFVERASIAQVMAFVALAAVNLGVFRALPLEVVRFPTLWVFLGAIDVVIFRKLICVRSLRAFHYTFLIVFVLAWIVMANLVVTARFHPLGLLVQWYQQITTDKINVVSLDSFDFYELWMTCFLSFALAVAIGLVAAWFESRRNWDIAACLRGALAGFGIANLLAVIDGAVWGWGVVSPVRMVGRLILVGVCVILGGVVGLSKLKSNTPGRRVP</sequence>